<organism evidence="2 3">
    <name type="scientific">Alishewanella maricola</name>
    <dbReference type="NCBI Taxonomy" id="2795740"/>
    <lineage>
        <taxon>Bacteria</taxon>
        <taxon>Pseudomonadati</taxon>
        <taxon>Pseudomonadota</taxon>
        <taxon>Gammaproteobacteria</taxon>
        <taxon>Alteromonadales</taxon>
        <taxon>Alteromonadaceae</taxon>
        <taxon>Alishewanella</taxon>
    </lineage>
</organism>
<dbReference type="InterPro" id="IPR013362">
    <property type="entry name" value="Pilus_4_PilV"/>
</dbReference>
<dbReference type="Proteomes" id="UP000633814">
    <property type="component" value="Unassembled WGS sequence"/>
</dbReference>
<keyword evidence="1" id="KW-0472">Membrane</keyword>
<evidence type="ECO:0000313" key="3">
    <source>
        <dbReference type="Proteomes" id="UP000633814"/>
    </source>
</evidence>
<keyword evidence="3" id="KW-1185">Reference proteome</keyword>
<accession>A0ABS8C434</accession>
<comment type="caution">
    <text evidence="2">The sequence shown here is derived from an EMBL/GenBank/DDBJ whole genome shotgun (WGS) entry which is preliminary data.</text>
</comment>
<sequence>MKQQRGATLIEVLITLLIIKIGLLGVLAGQLLALKWVTDATQRTTAIALSQEIVQQLHSFNSPHKASDFQLAEQPASECSAHLPCQYTEARQYLLSRWQAKWQGSAHSYGLLLDPQFCLQQHNGQLQLAVSWQQNAAFAQGIAPTCKVGNGRSGLSLAQE</sequence>
<dbReference type="EMBL" id="JAEINI020000005">
    <property type="protein sequence ID" value="MCB5227093.1"/>
    <property type="molecule type" value="Genomic_DNA"/>
</dbReference>
<proteinExistence type="predicted"/>
<dbReference type="NCBIfam" id="TIGR02523">
    <property type="entry name" value="type_IV_pilV"/>
    <property type="match status" value="1"/>
</dbReference>
<evidence type="ECO:0000313" key="2">
    <source>
        <dbReference type="EMBL" id="MCB5227093.1"/>
    </source>
</evidence>
<feature type="transmembrane region" description="Helical" evidence="1">
    <location>
        <begin position="12"/>
        <end position="33"/>
    </location>
</feature>
<dbReference type="RefSeq" id="WP_226751153.1">
    <property type="nucleotide sequence ID" value="NZ_JAEINI020000005.1"/>
</dbReference>
<dbReference type="Pfam" id="PF07963">
    <property type="entry name" value="N_methyl"/>
    <property type="match status" value="1"/>
</dbReference>
<keyword evidence="1" id="KW-1133">Transmembrane helix</keyword>
<evidence type="ECO:0000256" key="1">
    <source>
        <dbReference type="SAM" id="Phobius"/>
    </source>
</evidence>
<protein>
    <submittedName>
        <fullName evidence="2">Type IV pilus modification protein PilV</fullName>
    </submittedName>
</protein>
<name>A0ABS8C434_9ALTE</name>
<gene>
    <name evidence="2" type="primary">pilV</name>
    <name evidence="2" type="ORF">JAO78_009735</name>
</gene>
<keyword evidence="1" id="KW-0812">Transmembrane</keyword>
<dbReference type="InterPro" id="IPR012902">
    <property type="entry name" value="N_methyl_site"/>
</dbReference>
<reference evidence="2 3" key="1">
    <citation type="submission" date="2021-10" db="EMBL/GenBank/DDBJ databases">
        <title>Alishewanella koreense sp. nov. isolated from seawater of southwestern coast in South Korea and the proposal for the reclassification of Rheinheimera perlucida and Rheinheimera tuosuensis as Arsukibacterium perlucida and Arsukibacterium tuosuensis.</title>
        <authorList>
            <person name="Kim K.H."/>
            <person name="Ruan W."/>
            <person name="Kim K.R."/>
            <person name="Baek J.H."/>
            <person name="Jeon C.O."/>
        </authorList>
    </citation>
    <scope>NUCLEOTIDE SEQUENCE [LARGE SCALE GENOMIC DNA]</scope>
    <source>
        <strain evidence="2 3">16-MA</strain>
    </source>
</reference>